<protein>
    <submittedName>
        <fullName evidence="1">Uncharacterized protein</fullName>
    </submittedName>
</protein>
<keyword evidence="2" id="KW-1185">Reference proteome</keyword>
<sequence>MPIHKSASGDDKVSIEHGAMMGSSSLVVLIGRSAGPILQPGFQRSNPVANELSYPYGIKIETVLYSHVQPFFGERIDEMASVKSDHSEI</sequence>
<proteinExistence type="predicted"/>
<evidence type="ECO:0000313" key="2">
    <source>
        <dbReference type="Proteomes" id="UP001283361"/>
    </source>
</evidence>
<reference evidence="1" key="1">
    <citation type="journal article" date="2023" name="G3 (Bethesda)">
        <title>A reference genome for the long-term kleptoplast-retaining sea slug Elysia crispata morphotype clarki.</title>
        <authorList>
            <person name="Eastman K.E."/>
            <person name="Pendleton A.L."/>
            <person name="Shaikh M.A."/>
            <person name="Suttiyut T."/>
            <person name="Ogas R."/>
            <person name="Tomko P."/>
            <person name="Gavelis G."/>
            <person name="Widhalm J.R."/>
            <person name="Wisecaver J.H."/>
        </authorList>
    </citation>
    <scope>NUCLEOTIDE SEQUENCE</scope>
    <source>
        <strain evidence="1">ECLA1</strain>
    </source>
</reference>
<gene>
    <name evidence="1" type="ORF">RRG08_037404</name>
</gene>
<accession>A0AAE1AFN1</accession>
<comment type="caution">
    <text evidence="1">The sequence shown here is derived from an EMBL/GenBank/DDBJ whole genome shotgun (WGS) entry which is preliminary data.</text>
</comment>
<dbReference type="AlphaFoldDB" id="A0AAE1AFN1"/>
<name>A0AAE1AFN1_9GAST</name>
<evidence type="ECO:0000313" key="1">
    <source>
        <dbReference type="EMBL" id="KAK3786939.1"/>
    </source>
</evidence>
<organism evidence="1 2">
    <name type="scientific">Elysia crispata</name>
    <name type="common">lettuce slug</name>
    <dbReference type="NCBI Taxonomy" id="231223"/>
    <lineage>
        <taxon>Eukaryota</taxon>
        <taxon>Metazoa</taxon>
        <taxon>Spiralia</taxon>
        <taxon>Lophotrochozoa</taxon>
        <taxon>Mollusca</taxon>
        <taxon>Gastropoda</taxon>
        <taxon>Heterobranchia</taxon>
        <taxon>Euthyneura</taxon>
        <taxon>Panpulmonata</taxon>
        <taxon>Sacoglossa</taxon>
        <taxon>Placobranchoidea</taxon>
        <taxon>Plakobranchidae</taxon>
        <taxon>Elysia</taxon>
    </lineage>
</organism>
<dbReference type="Proteomes" id="UP001283361">
    <property type="component" value="Unassembled WGS sequence"/>
</dbReference>
<dbReference type="EMBL" id="JAWDGP010001927">
    <property type="protein sequence ID" value="KAK3786939.1"/>
    <property type="molecule type" value="Genomic_DNA"/>
</dbReference>